<protein>
    <recommendedName>
        <fullName evidence="6">DUF5667 domain-containing protein</fullName>
    </recommendedName>
</protein>
<organism evidence="2 4">
    <name type="scientific">Candidatus Cryosericum odellii</name>
    <dbReference type="NCBI Taxonomy" id="2290917"/>
    <lineage>
        <taxon>Bacteria</taxon>
        <taxon>Pseudomonadati</taxon>
        <taxon>Caldisericota/Cryosericota group</taxon>
        <taxon>Candidatus Cryosericota</taxon>
        <taxon>Candidatus Cryosericia</taxon>
        <taxon>Candidatus Cryosericales</taxon>
        <taxon>Candidatus Cryosericaceae</taxon>
        <taxon>Candidatus Cryosericum</taxon>
    </lineage>
</organism>
<evidence type="ECO:0000256" key="1">
    <source>
        <dbReference type="SAM" id="SignalP"/>
    </source>
</evidence>
<keyword evidence="4" id="KW-1185">Reference proteome</keyword>
<dbReference type="Proteomes" id="UP000266489">
    <property type="component" value="Unassembled WGS sequence"/>
</dbReference>
<evidence type="ECO:0000313" key="3">
    <source>
        <dbReference type="EMBL" id="RIE15469.1"/>
    </source>
</evidence>
<keyword evidence="1" id="KW-0732">Signal</keyword>
<feature type="chain" id="PRO_5044587972" description="DUF5667 domain-containing protein" evidence="1">
    <location>
        <begin position="22"/>
        <end position="170"/>
    </location>
</feature>
<feature type="signal peptide" evidence="1">
    <location>
        <begin position="1"/>
        <end position="21"/>
    </location>
</feature>
<reference evidence="4 5" key="1">
    <citation type="submission" date="2018-09" db="EMBL/GenBank/DDBJ databases">
        <title>Discovery and Ecogenomic Context for Candidatus Cryosericales, a Global Caldiserica Order Active in Thawing Permafrost.</title>
        <authorList>
            <person name="Martinez M.A."/>
            <person name="Woodcroft B.J."/>
            <person name="Ignacio Espinoza J.C."/>
            <person name="Zayed A."/>
            <person name="Singleton C.M."/>
            <person name="Boyd J."/>
            <person name="Li Y.-F."/>
            <person name="Purvine S."/>
            <person name="Maughan H."/>
            <person name="Hodgkins S.B."/>
            <person name="Anderson D."/>
            <person name="Sederholm M."/>
            <person name="Temperton B."/>
            <person name="Saleska S.R."/>
            <person name="Tyson G.W."/>
            <person name="Rich V.I."/>
        </authorList>
    </citation>
    <scope>NUCLEOTIDE SEQUENCE [LARGE SCALE GENOMIC DNA]</scope>
    <source>
        <strain evidence="3 5">SMC5</strain>
        <strain evidence="2 4">SMC6</strain>
    </source>
</reference>
<dbReference type="EMBL" id="QXIU01000023">
    <property type="protein sequence ID" value="RIE15469.1"/>
    <property type="molecule type" value="Genomic_DNA"/>
</dbReference>
<gene>
    <name evidence="3" type="ORF">SMC5_00975</name>
    <name evidence="2" type="ORF">SMC6_01090</name>
</gene>
<comment type="caution">
    <text evidence="2">The sequence shown here is derived from an EMBL/GenBank/DDBJ whole genome shotgun (WGS) entry which is preliminary data.</text>
</comment>
<evidence type="ECO:0000313" key="4">
    <source>
        <dbReference type="Proteomes" id="UP000266260"/>
    </source>
</evidence>
<dbReference type="EMBL" id="QXIT01000022">
    <property type="protein sequence ID" value="RIE10511.1"/>
    <property type="molecule type" value="Genomic_DNA"/>
</dbReference>
<accession>A0A398DHJ1</accession>
<proteinExistence type="predicted"/>
<sequence>MISCLIVGLLCCSLLTPVANAASTFAADLDLYTSGNKITSDAAHELAAYVTAELLFARSVKGTTPQYRLLVRTYLTALDQVNSATRRIVRDQHTSDRLLADVLALAGDKSIEAAWILLKRGTAGQERFLTTITRTRLLVAKCELLHTQLTGMGGKEGRCSASFRALLRLD</sequence>
<dbReference type="AlphaFoldDB" id="A0A398DHJ1"/>
<evidence type="ECO:0000313" key="2">
    <source>
        <dbReference type="EMBL" id="RIE10511.1"/>
    </source>
</evidence>
<evidence type="ECO:0008006" key="6">
    <source>
        <dbReference type="Google" id="ProtNLM"/>
    </source>
</evidence>
<name>A0A398DHJ1_9BACT</name>
<evidence type="ECO:0000313" key="5">
    <source>
        <dbReference type="Proteomes" id="UP000266489"/>
    </source>
</evidence>
<accession>A0A398DND5</accession>
<dbReference type="Proteomes" id="UP000266260">
    <property type="component" value="Unassembled WGS sequence"/>
</dbReference>